<feature type="region of interest" description="Disordered" evidence="1">
    <location>
        <begin position="30"/>
        <end position="79"/>
    </location>
</feature>
<evidence type="ECO:0000313" key="2">
    <source>
        <dbReference type="EMBL" id="GEK19433.1"/>
    </source>
</evidence>
<comment type="caution">
    <text evidence="2">The sequence shown here is derived from an EMBL/GenBank/DDBJ whole genome shotgun (WGS) entry which is preliminary data.</text>
</comment>
<dbReference type="Proteomes" id="UP000321386">
    <property type="component" value="Unassembled WGS sequence"/>
</dbReference>
<name>A0A510UXL9_9CELL</name>
<evidence type="ECO:0000256" key="1">
    <source>
        <dbReference type="SAM" id="MobiDB-lite"/>
    </source>
</evidence>
<accession>A0A510UXL9</accession>
<proteinExistence type="predicted"/>
<protein>
    <submittedName>
        <fullName evidence="2">Uncharacterized protein</fullName>
    </submittedName>
</protein>
<gene>
    <name evidence="2" type="ORF">CPE01_31660</name>
</gene>
<feature type="compositionally biased region" description="Low complexity" evidence="1">
    <location>
        <begin position="38"/>
        <end position="51"/>
    </location>
</feature>
<organism evidence="2 3">
    <name type="scientific">Cellulomonas persica</name>
    <dbReference type="NCBI Taxonomy" id="76861"/>
    <lineage>
        <taxon>Bacteria</taxon>
        <taxon>Bacillati</taxon>
        <taxon>Actinomycetota</taxon>
        <taxon>Actinomycetes</taxon>
        <taxon>Micrococcales</taxon>
        <taxon>Cellulomonadaceae</taxon>
        <taxon>Cellulomonas</taxon>
    </lineage>
</organism>
<keyword evidence="3" id="KW-1185">Reference proteome</keyword>
<sequence>MYVVRRLVVLVVPVLVLALVVWWLAGRGSSASADPRQTAASASTSTATKGATKGDDTKGEATQDETQEQSALGDGTTDDEAASALERAAQAAGVSVCRVDDLDVDVEATATAFAGADKPAFRITVTSTLDDACLFEAGDANRRVTVTSGEDLVWSSTHCQGDDPESRPLLLGPGVPSEEVYTWPRVRSEKGCGSMQSTPRAGTYTATFRIDGEVVGKAVFDLR</sequence>
<dbReference type="AlphaFoldDB" id="A0A510UXL9"/>
<evidence type="ECO:0000313" key="3">
    <source>
        <dbReference type="Proteomes" id="UP000321386"/>
    </source>
</evidence>
<feature type="compositionally biased region" description="Basic and acidic residues" evidence="1">
    <location>
        <begin position="52"/>
        <end position="61"/>
    </location>
</feature>
<dbReference type="EMBL" id="BJUA01000029">
    <property type="protein sequence ID" value="GEK19433.1"/>
    <property type="molecule type" value="Genomic_DNA"/>
</dbReference>
<reference evidence="2 3" key="1">
    <citation type="submission" date="2019-07" db="EMBL/GenBank/DDBJ databases">
        <title>Whole genome shotgun sequence of Cellulomonas persica NBRC 101101.</title>
        <authorList>
            <person name="Hosoyama A."/>
            <person name="Uohara A."/>
            <person name="Ohji S."/>
            <person name="Ichikawa N."/>
        </authorList>
    </citation>
    <scope>NUCLEOTIDE SEQUENCE [LARGE SCALE GENOMIC DNA]</scope>
    <source>
        <strain evidence="2 3">NBRC 101101</strain>
    </source>
</reference>